<name>A0A8C9VSP1_SCLFO</name>
<evidence type="ECO:0000256" key="9">
    <source>
        <dbReference type="ARBA" id="ARBA00023278"/>
    </source>
</evidence>
<evidence type="ECO:0000259" key="12">
    <source>
        <dbReference type="PROSITE" id="PS50112"/>
    </source>
</evidence>
<dbReference type="OrthoDB" id="6021714at2759"/>
<feature type="region of interest" description="Disordered" evidence="11">
    <location>
        <begin position="707"/>
        <end position="760"/>
    </location>
</feature>
<dbReference type="InterPro" id="IPR013767">
    <property type="entry name" value="PAS_fold"/>
</dbReference>
<dbReference type="InterPro" id="IPR001610">
    <property type="entry name" value="PAC"/>
</dbReference>
<evidence type="ECO:0000313" key="15">
    <source>
        <dbReference type="Proteomes" id="UP000694397"/>
    </source>
</evidence>
<reference evidence="14 15" key="1">
    <citation type="submission" date="2019-04" db="EMBL/GenBank/DDBJ databases">
        <authorList>
            <consortium name="Wellcome Sanger Institute Data Sharing"/>
        </authorList>
    </citation>
    <scope>NUCLEOTIDE SEQUENCE [LARGE SCALE GENOMIC DNA]</scope>
</reference>
<dbReference type="AlphaFoldDB" id="A0A8C9VSP1"/>
<feature type="compositionally biased region" description="Polar residues" evidence="11">
    <location>
        <begin position="711"/>
        <end position="723"/>
    </location>
</feature>
<keyword evidence="8" id="KW-0539">Nucleus</keyword>
<evidence type="ECO:0000256" key="5">
    <source>
        <dbReference type="ARBA" id="ARBA00023125"/>
    </source>
</evidence>
<dbReference type="SMART" id="SM00091">
    <property type="entry name" value="PAS"/>
    <property type="match status" value="2"/>
</dbReference>
<dbReference type="Gene3D" id="3.30.450.20">
    <property type="entry name" value="PAS domain"/>
    <property type="match status" value="2"/>
</dbReference>
<dbReference type="PANTHER" id="PTHR23043">
    <property type="entry name" value="HYPOXIA-INDUCIBLE FACTOR 1 ALPHA"/>
    <property type="match status" value="1"/>
</dbReference>
<evidence type="ECO:0000256" key="2">
    <source>
        <dbReference type="ARBA" id="ARBA00022737"/>
    </source>
</evidence>
<feature type="modified residue" description="4-hydroxyproline" evidence="10">
    <location>
        <position position="620"/>
    </location>
</feature>
<keyword evidence="5" id="KW-0238">DNA-binding</keyword>
<dbReference type="Pfam" id="PF08778">
    <property type="entry name" value="HIF-1a_CTAD"/>
    <property type="match status" value="1"/>
</dbReference>
<dbReference type="Pfam" id="PF11413">
    <property type="entry name" value="HIF-1"/>
    <property type="match status" value="1"/>
</dbReference>
<dbReference type="GO" id="GO:0014823">
    <property type="term" value="P:response to activity"/>
    <property type="evidence" value="ECO:0007669"/>
    <property type="project" value="Ensembl"/>
</dbReference>
<dbReference type="GO" id="GO:0030182">
    <property type="term" value="P:neuron differentiation"/>
    <property type="evidence" value="ECO:0007669"/>
    <property type="project" value="Ensembl"/>
</dbReference>
<dbReference type="NCBIfam" id="TIGR00229">
    <property type="entry name" value="sensory_box"/>
    <property type="match status" value="2"/>
</dbReference>
<dbReference type="InterPro" id="IPR014887">
    <property type="entry name" value="HIF-1_CTAD"/>
</dbReference>
<dbReference type="GO" id="GO:1990402">
    <property type="term" value="P:embryonic liver development"/>
    <property type="evidence" value="ECO:0007669"/>
    <property type="project" value="Ensembl"/>
</dbReference>
<dbReference type="SMART" id="SM00086">
    <property type="entry name" value="PAC"/>
    <property type="match status" value="1"/>
</dbReference>
<feature type="modified residue" description="4-hydroxyproline" evidence="10">
    <location>
        <position position="494"/>
    </location>
</feature>
<dbReference type="Pfam" id="PF08447">
    <property type="entry name" value="PAS_3"/>
    <property type="match status" value="1"/>
</dbReference>
<dbReference type="GO" id="GO:0007219">
    <property type="term" value="P:Notch signaling pathway"/>
    <property type="evidence" value="ECO:0007669"/>
    <property type="project" value="Ensembl"/>
</dbReference>
<dbReference type="SMART" id="SM00353">
    <property type="entry name" value="HLH"/>
    <property type="match status" value="1"/>
</dbReference>
<dbReference type="GO" id="GO:0051402">
    <property type="term" value="P:neuron apoptotic process"/>
    <property type="evidence" value="ECO:0007669"/>
    <property type="project" value="Ensembl"/>
</dbReference>
<proteinExistence type="predicted"/>
<dbReference type="CDD" id="cd00130">
    <property type="entry name" value="PAS"/>
    <property type="match status" value="2"/>
</dbReference>
<feature type="domain" description="PAS" evidence="12">
    <location>
        <begin position="337"/>
        <end position="388"/>
    </location>
</feature>
<dbReference type="FunFam" id="3.30.450.20:FF:000015">
    <property type="entry name" value="Hypoxia-inducible factor 1-alpha isoform 1"/>
    <property type="match status" value="1"/>
</dbReference>
<dbReference type="Proteomes" id="UP000694397">
    <property type="component" value="Chromosome 8"/>
</dbReference>
<keyword evidence="9" id="KW-0379">Hydroxylation</keyword>
<dbReference type="GO" id="GO:0046983">
    <property type="term" value="F:protein dimerization activity"/>
    <property type="evidence" value="ECO:0007669"/>
    <property type="project" value="InterPro"/>
</dbReference>
<evidence type="ECO:0000256" key="10">
    <source>
        <dbReference type="PIRSR" id="PIRSR621537-50"/>
    </source>
</evidence>
<evidence type="ECO:0000256" key="6">
    <source>
        <dbReference type="ARBA" id="ARBA00023159"/>
    </source>
</evidence>
<sequence length="942" mass="104748">MCIRSFGSSSRAPRFSHLPECNSILRLFRFQKENKHRRHQVYGSYRPSPALSARIWAGLDKLPRKECAGITNGCRAPVKTCMRVTLCPRARRSPPAPCLLVRSSSERRKEKSRDAARCRRSKETEVFYELAHQLPLPHSISSHLDKASIMRLAISFLRARKLISSGCVPNETEEDRQMDGLYLKSLDGFVTVVTSDGDMIFLSENINKFMGLTQVELTGHSIFDFTHPCDHEEIRENLSLKAGFGKKNKEMSAERDFFMRMKCTVTNRGRTVNLKSASWKVLHCTGHVKVYNSCPPRVLCGFKEPPLTCVVMMCEPIPHPSNIDMPLDSKTFLSRHSMDMKFTYCDDRVNELMGYCPEDLLGRSVYDFYHALDSDSVTKSHQNLCAKGQAVSGQYRMLAKHGGYVWVETQGTVIYNSRNSQPQCIVCINFVLSTIEEKTVIFSMDQTEALFKPHHALGMSAFFSRSGEAAAGEAAGALFTKLKEEPEDLAQLAPTPGDAIIALDFGQPQFEEPHLYNDVSCMPPPASQRWANDGPKPSPAGEMPSLAATFSVPQPPPPGSATPSLSSCSTPSSPGDYYCTMENELKVELTEKLFALDTEPKSPCAGQMDVSDLDLETLAPYIPMDGEDFQLNPICQEESQAEVVPSGTQHSFSNIASLFQPLAAPPPLQFNPAVHPSGEKRGPGSASVNSRPDVLYSRTALVPPYHAPASTPLSSMGGRQNLQWPPDPPLHYPQAKSSVTEPLSSNRACRNMSPQRLPLHRQRSLENFVQTAKDMSPAQIALANNYKRKRQFKFEERRAFPQMDSEKASQSESTEMMWKRVKNESCAFMDRKSLSTSALTDKFAGLRQGVDRERGKSQYPPGGAGGPKKAFPGQCYGPNFREYRMLPSAKMQGVASRLLGPSFESYFLPELTRYDCEVNVPLQGNLNLLQGGDLLRALDQAT</sequence>
<dbReference type="GO" id="GO:0000977">
    <property type="term" value="F:RNA polymerase II transcription regulatory region sequence-specific DNA binding"/>
    <property type="evidence" value="ECO:0007669"/>
    <property type="project" value="TreeGrafter"/>
</dbReference>
<keyword evidence="4" id="KW-0805">Transcription regulation</keyword>
<dbReference type="InterPro" id="IPR036638">
    <property type="entry name" value="HLH_DNA-bd_sf"/>
</dbReference>
<comment type="subcellular location">
    <subcellularLocation>
        <location evidence="1">Nucleus</location>
    </subcellularLocation>
</comment>
<feature type="region of interest" description="Disordered" evidence="11">
    <location>
        <begin position="667"/>
        <end position="691"/>
    </location>
</feature>
<gene>
    <name evidence="14" type="primary">EPAS1</name>
    <name evidence="14" type="synonym">epas1b</name>
</gene>
<feature type="compositionally biased region" description="Low complexity" evidence="11">
    <location>
        <begin position="561"/>
        <end position="573"/>
    </location>
</feature>
<dbReference type="PANTHER" id="PTHR23043:SF8">
    <property type="entry name" value="ENDOTHELIAL PAS DOMAIN-CONTAINING PROTEIN 1"/>
    <property type="match status" value="1"/>
</dbReference>
<dbReference type="SUPFAM" id="SSF55785">
    <property type="entry name" value="PYP-like sensor domain (PAS domain)"/>
    <property type="match status" value="2"/>
</dbReference>
<feature type="modified residue" description="(3S)-3-hydroxyasparagine" evidence="10">
    <location>
        <position position="919"/>
    </location>
</feature>
<feature type="domain" description="BHLH" evidence="13">
    <location>
        <begin position="107"/>
        <end position="160"/>
    </location>
</feature>
<keyword evidence="3" id="KW-0832">Ubl conjugation</keyword>
<keyword evidence="15" id="KW-1185">Reference proteome</keyword>
<dbReference type="InterPro" id="IPR000014">
    <property type="entry name" value="PAS"/>
</dbReference>
<dbReference type="GO" id="GO:0048565">
    <property type="term" value="P:digestive tract development"/>
    <property type="evidence" value="ECO:0007669"/>
    <property type="project" value="Ensembl"/>
</dbReference>
<dbReference type="InterPro" id="IPR011598">
    <property type="entry name" value="bHLH_dom"/>
</dbReference>
<reference evidence="14" key="3">
    <citation type="submission" date="2025-09" db="UniProtKB">
        <authorList>
            <consortium name="Ensembl"/>
        </authorList>
    </citation>
    <scope>IDENTIFICATION</scope>
</reference>
<dbReference type="PROSITE" id="PS50112">
    <property type="entry name" value="PAS"/>
    <property type="match status" value="2"/>
</dbReference>
<evidence type="ECO:0000256" key="7">
    <source>
        <dbReference type="ARBA" id="ARBA00023163"/>
    </source>
</evidence>
<dbReference type="Gene3D" id="4.10.280.10">
    <property type="entry name" value="Helix-loop-helix DNA-binding domain"/>
    <property type="match status" value="1"/>
</dbReference>
<dbReference type="GeneTree" id="ENSGT00940000155930"/>
<dbReference type="GO" id="GO:0071456">
    <property type="term" value="P:cellular response to hypoxia"/>
    <property type="evidence" value="ECO:0007669"/>
    <property type="project" value="TreeGrafter"/>
</dbReference>
<dbReference type="PROSITE" id="PS50888">
    <property type="entry name" value="BHLH"/>
    <property type="match status" value="1"/>
</dbReference>
<dbReference type="FunFam" id="3.30.450.20:FF:000005">
    <property type="entry name" value="Hypoxia-inducible factor 1 subunit alpha"/>
    <property type="match status" value="1"/>
</dbReference>
<evidence type="ECO:0000256" key="4">
    <source>
        <dbReference type="ARBA" id="ARBA00023015"/>
    </source>
</evidence>
<dbReference type="GO" id="GO:0000981">
    <property type="term" value="F:DNA-binding transcription factor activity, RNA polymerase II-specific"/>
    <property type="evidence" value="ECO:0007669"/>
    <property type="project" value="TreeGrafter"/>
</dbReference>
<dbReference type="InterPro" id="IPR013655">
    <property type="entry name" value="PAS_fold_3"/>
</dbReference>
<dbReference type="GO" id="GO:0060218">
    <property type="term" value="P:hematopoietic stem cell differentiation"/>
    <property type="evidence" value="ECO:0007669"/>
    <property type="project" value="Ensembl"/>
</dbReference>
<accession>A0A8C9VSP1</accession>
<keyword evidence="2" id="KW-0677">Repeat</keyword>
<dbReference type="SUPFAM" id="SSF47459">
    <property type="entry name" value="HLH, helix-loop-helix DNA-binding domain"/>
    <property type="match status" value="1"/>
</dbReference>
<evidence type="ECO:0000256" key="8">
    <source>
        <dbReference type="ARBA" id="ARBA00023242"/>
    </source>
</evidence>
<dbReference type="Pfam" id="PF23171">
    <property type="entry name" value="bHLH_HIF1A"/>
    <property type="match status" value="1"/>
</dbReference>
<feature type="domain" description="PAS" evidence="12">
    <location>
        <begin position="183"/>
        <end position="238"/>
    </location>
</feature>
<dbReference type="GO" id="GO:0031017">
    <property type="term" value="P:exocrine pancreas development"/>
    <property type="evidence" value="ECO:0007669"/>
    <property type="project" value="Ensembl"/>
</dbReference>
<evidence type="ECO:0000256" key="1">
    <source>
        <dbReference type="ARBA" id="ARBA00004123"/>
    </source>
</evidence>
<keyword evidence="6" id="KW-0010">Activator</keyword>
<keyword evidence="7" id="KW-0804">Transcription</keyword>
<dbReference type="Pfam" id="PF00989">
    <property type="entry name" value="PAS"/>
    <property type="match status" value="1"/>
</dbReference>
<feature type="region of interest" description="Disordered" evidence="11">
    <location>
        <begin position="851"/>
        <end position="871"/>
    </location>
</feature>
<dbReference type="InterPro" id="IPR021537">
    <property type="entry name" value="HIF_alpha-like"/>
</dbReference>
<dbReference type="Ensembl" id="ENSSFOT00015053010.1">
    <property type="protein sequence ID" value="ENSSFOP00015064151.1"/>
    <property type="gene ID" value="ENSSFOG00015001376.2"/>
</dbReference>
<dbReference type="GO" id="GO:0043523">
    <property type="term" value="P:regulation of neuron apoptotic process"/>
    <property type="evidence" value="ECO:0007669"/>
    <property type="project" value="Ensembl"/>
</dbReference>
<organism evidence="14 15">
    <name type="scientific">Scleropages formosus</name>
    <name type="common">Asian bonytongue</name>
    <name type="synonym">Osteoglossum formosum</name>
    <dbReference type="NCBI Taxonomy" id="113540"/>
    <lineage>
        <taxon>Eukaryota</taxon>
        <taxon>Metazoa</taxon>
        <taxon>Chordata</taxon>
        <taxon>Craniata</taxon>
        <taxon>Vertebrata</taxon>
        <taxon>Euteleostomi</taxon>
        <taxon>Actinopterygii</taxon>
        <taxon>Neopterygii</taxon>
        <taxon>Teleostei</taxon>
        <taxon>Osteoglossocephala</taxon>
        <taxon>Osteoglossomorpha</taxon>
        <taxon>Osteoglossiformes</taxon>
        <taxon>Osteoglossidae</taxon>
        <taxon>Scleropages</taxon>
    </lineage>
</organism>
<protein>
    <submittedName>
        <fullName evidence="14">Endothelial PAS domain protein 1b</fullName>
    </submittedName>
</protein>
<reference evidence="14" key="2">
    <citation type="submission" date="2025-08" db="UniProtKB">
        <authorList>
            <consortium name="Ensembl"/>
        </authorList>
    </citation>
    <scope>IDENTIFICATION</scope>
</reference>
<evidence type="ECO:0000256" key="11">
    <source>
        <dbReference type="SAM" id="MobiDB-lite"/>
    </source>
</evidence>
<feature type="compositionally biased region" description="Polar residues" evidence="11">
    <location>
        <begin position="735"/>
        <end position="754"/>
    </location>
</feature>
<evidence type="ECO:0000256" key="3">
    <source>
        <dbReference type="ARBA" id="ARBA00022843"/>
    </source>
</evidence>
<dbReference type="GO" id="GO:0005634">
    <property type="term" value="C:nucleus"/>
    <property type="evidence" value="ECO:0007669"/>
    <property type="project" value="UniProtKB-SubCell"/>
</dbReference>
<dbReference type="CDD" id="cd19728">
    <property type="entry name" value="bHLH-PAS_HIF2a_PASD2"/>
    <property type="match status" value="1"/>
</dbReference>
<evidence type="ECO:0000259" key="13">
    <source>
        <dbReference type="PROSITE" id="PS50888"/>
    </source>
</evidence>
<dbReference type="GO" id="GO:0097150">
    <property type="term" value="P:neuronal stem cell population maintenance"/>
    <property type="evidence" value="ECO:0007669"/>
    <property type="project" value="Ensembl"/>
</dbReference>
<feature type="region of interest" description="Disordered" evidence="11">
    <location>
        <begin position="524"/>
        <end position="573"/>
    </location>
</feature>
<dbReference type="InterPro" id="IPR035965">
    <property type="entry name" value="PAS-like_dom_sf"/>
</dbReference>
<dbReference type="FunFam" id="4.10.280.10:FF:000076">
    <property type="entry name" value="hypoxia-inducible factor 3-alpha isoform X1"/>
    <property type="match status" value="1"/>
</dbReference>
<evidence type="ECO:0000313" key="14">
    <source>
        <dbReference type="Ensembl" id="ENSSFOP00015064151.1"/>
    </source>
</evidence>